<evidence type="ECO:0000313" key="4">
    <source>
        <dbReference type="Proteomes" id="UP001162131"/>
    </source>
</evidence>
<evidence type="ECO:0000256" key="1">
    <source>
        <dbReference type="SAM" id="Coils"/>
    </source>
</evidence>
<feature type="coiled-coil region" evidence="1">
    <location>
        <begin position="371"/>
        <end position="426"/>
    </location>
</feature>
<reference evidence="3" key="1">
    <citation type="submission" date="2021-09" db="EMBL/GenBank/DDBJ databases">
        <authorList>
            <consortium name="AG Swart"/>
            <person name="Singh M."/>
            <person name="Singh A."/>
            <person name="Seah K."/>
            <person name="Emmerich C."/>
        </authorList>
    </citation>
    <scope>NUCLEOTIDE SEQUENCE</scope>
    <source>
        <strain evidence="3">ATCC30299</strain>
    </source>
</reference>
<accession>A0AAU9K587</accession>
<evidence type="ECO:0000256" key="2">
    <source>
        <dbReference type="SAM" id="MobiDB-lite"/>
    </source>
</evidence>
<dbReference type="AlphaFoldDB" id="A0AAU9K587"/>
<keyword evidence="4" id="KW-1185">Reference proteome</keyword>
<feature type="coiled-coil region" evidence="1">
    <location>
        <begin position="462"/>
        <end position="538"/>
    </location>
</feature>
<organism evidence="3 4">
    <name type="scientific">Blepharisma stoltei</name>
    <dbReference type="NCBI Taxonomy" id="1481888"/>
    <lineage>
        <taxon>Eukaryota</taxon>
        <taxon>Sar</taxon>
        <taxon>Alveolata</taxon>
        <taxon>Ciliophora</taxon>
        <taxon>Postciliodesmatophora</taxon>
        <taxon>Heterotrichea</taxon>
        <taxon>Heterotrichida</taxon>
        <taxon>Blepharismidae</taxon>
        <taxon>Blepharisma</taxon>
    </lineage>
</organism>
<comment type="caution">
    <text evidence="3">The sequence shown here is derived from an EMBL/GenBank/DDBJ whole genome shotgun (WGS) entry which is preliminary data.</text>
</comment>
<feature type="region of interest" description="Disordered" evidence="2">
    <location>
        <begin position="571"/>
        <end position="592"/>
    </location>
</feature>
<feature type="coiled-coil region" evidence="1">
    <location>
        <begin position="219"/>
        <end position="298"/>
    </location>
</feature>
<dbReference type="EMBL" id="CAJZBQ010000054">
    <property type="protein sequence ID" value="CAG9332184.1"/>
    <property type="molecule type" value="Genomic_DNA"/>
</dbReference>
<protein>
    <submittedName>
        <fullName evidence="3">Uncharacterized protein</fullName>
    </submittedName>
</protein>
<dbReference type="Proteomes" id="UP001162131">
    <property type="component" value="Unassembled WGS sequence"/>
</dbReference>
<evidence type="ECO:0000313" key="3">
    <source>
        <dbReference type="EMBL" id="CAG9332184.1"/>
    </source>
</evidence>
<proteinExistence type="predicted"/>
<sequence length="614" mass="72306">MENLLFLLRDGIDQREVIKTYESVIKTMKEQIYSLKSKLAVSEDSIRRYKQIEVAETQKELKESKLALNSAIQELTAKNNYISQLEQKSKIIEEALAKNESEIFSLTEEKEYWKSLASQSPELEITNKSVLPNDLMEKFRENEKSRIRAQEEADFYKSKYEEIIENMHNVKDKLEETDTLKLQQATLKGEFGDIEQQLLKKEEQVKSSNKRFIFIQKKMDKLSKDKKLYEEKTQELENERKKLSEKYQNLASRVKGEERLKGRIKELEENLEAASQEIENLLERLRDSLKRTEELQNIINCETKAHDQTKEAYKRIKIQEKLLIDERDLLANMNSELSIKLNIMQEEMEKTKSPESIEKHEITFKKGTKESAALMRLNHKLEENVSRLENELSFTKEKLQKKEQEVLELELKLNESHRERRKLEQRQRDVPRDSIAGLIKCLDKETDHPISALSCDNNNLLLHEMNEKYDRLLDKYQAAEEAKTSLESQLNNYQHMLKSMKTQINEDAFKNSNFEKILAERNEEITTLKEKISMLEDKVKYFGISAETERHREISHKPVISRAGSLQNLTERRTKARSNTPDDAATPRYYPMRSNSLLKLRVPSQTYDKPSWRG</sequence>
<gene>
    <name evidence="3" type="ORF">BSTOLATCC_MIC55636</name>
</gene>
<keyword evidence="1" id="KW-0175">Coiled coil</keyword>
<feature type="coiled-coil region" evidence="1">
    <location>
        <begin position="54"/>
        <end position="102"/>
    </location>
</feature>
<name>A0AAU9K587_9CILI</name>
<feature type="coiled-coil region" evidence="1">
    <location>
        <begin position="146"/>
        <end position="177"/>
    </location>
</feature>